<dbReference type="EMBL" id="JARJLG010000011">
    <property type="protein sequence ID" value="KAJ7776969.1"/>
    <property type="molecule type" value="Genomic_DNA"/>
</dbReference>
<comment type="similarity">
    <text evidence="1">Belongs to the asparagine synthetase family.</text>
</comment>
<evidence type="ECO:0000256" key="3">
    <source>
        <dbReference type="ARBA" id="ARBA00022840"/>
    </source>
</evidence>
<dbReference type="InterPro" id="IPR051786">
    <property type="entry name" value="ASN_synthetase/amidase"/>
</dbReference>
<dbReference type="GO" id="GO:0006529">
    <property type="term" value="P:asparagine biosynthetic process"/>
    <property type="evidence" value="ECO:0007669"/>
    <property type="project" value="UniProtKB-KW"/>
</dbReference>
<dbReference type="InterPro" id="IPR006426">
    <property type="entry name" value="Asn_synth_AEB"/>
</dbReference>
<evidence type="ECO:0000313" key="11">
    <source>
        <dbReference type="Proteomes" id="UP001215280"/>
    </source>
</evidence>
<dbReference type="PANTHER" id="PTHR43284">
    <property type="entry name" value="ASPARAGINE SYNTHETASE (GLUTAMINE-HYDROLYZING)"/>
    <property type="match status" value="1"/>
</dbReference>
<accession>A0AAD7K2J6</accession>
<dbReference type="Gene3D" id="3.60.20.10">
    <property type="entry name" value="Glutamine Phosphoribosylpyrophosphate, subunit 1, domain 1"/>
    <property type="match status" value="1"/>
</dbReference>
<dbReference type="PANTHER" id="PTHR43284:SF1">
    <property type="entry name" value="ASPARAGINE SYNTHETASE"/>
    <property type="match status" value="1"/>
</dbReference>
<dbReference type="InterPro" id="IPR017932">
    <property type="entry name" value="GATase_2_dom"/>
</dbReference>
<dbReference type="InterPro" id="IPR014729">
    <property type="entry name" value="Rossmann-like_a/b/a_fold"/>
</dbReference>
<evidence type="ECO:0000259" key="9">
    <source>
        <dbReference type="PROSITE" id="PS51278"/>
    </source>
</evidence>
<keyword evidence="4 6" id="KW-0315">Glutamine amidotransferase</keyword>
<dbReference type="InterPro" id="IPR001962">
    <property type="entry name" value="Asn_synthase"/>
</dbReference>
<evidence type="ECO:0000256" key="1">
    <source>
        <dbReference type="ARBA" id="ARBA00005752"/>
    </source>
</evidence>
<dbReference type="SUPFAM" id="SSF56235">
    <property type="entry name" value="N-terminal nucleophile aminohydrolases (Ntn hydrolases)"/>
    <property type="match status" value="1"/>
</dbReference>
<dbReference type="Proteomes" id="UP001215280">
    <property type="component" value="Unassembled WGS sequence"/>
</dbReference>
<dbReference type="GO" id="GO:0005829">
    <property type="term" value="C:cytosol"/>
    <property type="evidence" value="ECO:0007669"/>
    <property type="project" value="TreeGrafter"/>
</dbReference>
<proteinExistence type="inferred from homology"/>
<dbReference type="PROSITE" id="PS51278">
    <property type="entry name" value="GATASE_TYPE_2"/>
    <property type="match status" value="1"/>
</dbReference>
<sequence length="685" mass="75566">MCGLTAIYHSDSCSPPSRDEIMSMLDTSLSTIDHRGPDAQGTFVSEDCRVGLGHCRLSIIDLETGDQPLSDEEGMIQCVVTGEIYDHERIRAELEAQGSAFKTKSDSEIVIQLYKHQSFNALSSLRGEFAFVLYDASRRLLFAARDRFGVKPLSYTMFGGRLLLASEIKAFPALGWKPEWDIDSIVNNGYFTDDRTVFKGVRKLMPGHFLVFRPDGDLKVQAYWDLEYATQDSPNTSTVDEMITTLRSHLTEAVRLRLRADVPVALYLSGGIDSAAIAGIATKLLREKDPAAKLTTFTLTFPYAKQFDEGPTAAGTAAFIGADSHMVPLTESDLVGAMDETVWHCEQPISSFHGPGKFLLSKFAREKGYKVVLTGEGSDEFIGGYPWFLVDYLRAADRAGLAMGLELPSDAERAGLLQRFQAYLASVPVMFMSPNSHTDAQLARKMLGGISTHRAFVAAGMPTGEPYNAAVLAVTGEPDCTGAIAEGVDARVREKATSGQWHPFHVASYVTGRTFLPAVILIQTGERTEMAHSIESRPAFLDHHLVDYINTLPPSVKVCPSKGEGPGGWTFTDKWILRQAVKPYITDEVFQRKKISYNAPILRKRDADSTTRSPLQAMLKDRITQANVDAVGLFNWEYIQGVLGHYLTAPEFPPDGGVDGKAQLLMYVLSFIIMQERFNVPKWVA</sequence>
<feature type="site" description="Important for beta-aspartyl-AMP intermediate formation" evidence="8">
    <location>
        <position position="376"/>
    </location>
</feature>
<dbReference type="CDD" id="cd00712">
    <property type="entry name" value="AsnB"/>
    <property type="match status" value="1"/>
</dbReference>
<dbReference type="Pfam" id="PF13537">
    <property type="entry name" value="GATase_7"/>
    <property type="match status" value="1"/>
</dbReference>
<dbReference type="AlphaFoldDB" id="A0AAD7K2J6"/>
<evidence type="ECO:0000256" key="8">
    <source>
        <dbReference type="PIRSR" id="PIRSR001589-3"/>
    </source>
</evidence>
<keyword evidence="6" id="KW-0028">Amino-acid biosynthesis</keyword>
<comment type="caution">
    <text evidence="10">The sequence shown here is derived from an EMBL/GenBank/DDBJ whole genome shotgun (WGS) entry which is preliminary data.</text>
</comment>
<name>A0AAD7K2J6_9AGAR</name>
<dbReference type="GO" id="GO:0004066">
    <property type="term" value="F:asparagine synthase (glutamine-hydrolyzing) activity"/>
    <property type="evidence" value="ECO:0007669"/>
    <property type="project" value="InterPro"/>
</dbReference>
<gene>
    <name evidence="10" type="ORF">DFH07DRAFT_33260</name>
</gene>
<evidence type="ECO:0000256" key="5">
    <source>
        <dbReference type="PIRNR" id="PIRNR001589"/>
    </source>
</evidence>
<organism evidence="10 11">
    <name type="scientific">Mycena maculata</name>
    <dbReference type="NCBI Taxonomy" id="230809"/>
    <lineage>
        <taxon>Eukaryota</taxon>
        <taxon>Fungi</taxon>
        <taxon>Dikarya</taxon>
        <taxon>Basidiomycota</taxon>
        <taxon>Agaricomycotina</taxon>
        <taxon>Agaricomycetes</taxon>
        <taxon>Agaricomycetidae</taxon>
        <taxon>Agaricales</taxon>
        <taxon>Marasmiineae</taxon>
        <taxon>Mycenaceae</taxon>
        <taxon>Mycena</taxon>
    </lineage>
</organism>
<evidence type="ECO:0000256" key="4">
    <source>
        <dbReference type="ARBA" id="ARBA00022962"/>
    </source>
</evidence>
<dbReference type="InterPro" id="IPR029055">
    <property type="entry name" value="Ntn_hydrolases_N"/>
</dbReference>
<feature type="active site" description="For GATase activity" evidence="6">
    <location>
        <position position="2"/>
    </location>
</feature>
<evidence type="ECO:0000256" key="7">
    <source>
        <dbReference type="PIRSR" id="PIRSR001589-2"/>
    </source>
</evidence>
<protein>
    <submittedName>
        <fullName evidence="10">Asparagine synthase</fullName>
    </submittedName>
</protein>
<dbReference type="PIRSF" id="PIRSF001589">
    <property type="entry name" value="Asn_synthetase_glu-h"/>
    <property type="match status" value="1"/>
</dbReference>
<dbReference type="SUPFAM" id="SSF52402">
    <property type="entry name" value="Adenine nucleotide alpha hydrolases-like"/>
    <property type="match status" value="1"/>
</dbReference>
<feature type="domain" description="Glutamine amidotransferase type-2" evidence="9">
    <location>
        <begin position="2"/>
        <end position="215"/>
    </location>
</feature>
<evidence type="ECO:0000313" key="10">
    <source>
        <dbReference type="EMBL" id="KAJ7776969.1"/>
    </source>
</evidence>
<keyword evidence="11" id="KW-1185">Reference proteome</keyword>
<dbReference type="GO" id="GO:0005524">
    <property type="term" value="F:ATP binding"/>
    <property type="evidence" value="ECO:0007669"/>
    <property type="project" value="UniProtKB-KW"/>
</dbReference>
<dbReference type="NCBIfam" id="TIGR01536">
    <property type="entry name" value="asn_synth_AEB"/>
    <property type="match status" value="1"/>
</dbReference>
<feature type="binding site" evidence="7">
    <location>
        <position position="106"/>
    </location>
    <ligand>
        <name>L-glutamine</name>
        <dbReference type="ChEBI" id="CHEBI:58359"/>
    </ligand>
</feature>
<dbReference type="CDD" id="cd01991">
    <property type="entry name" value="Asn_synthase_B_C"/>
    <property type="match status" value="1"/>
</dbReference>
<evidence type="ECO:0000256" key="2">
    <source>
        <dbReference type="ARBA" id="ARBA00022741"/>
    </source>
</evidence>
<dbReference type="Pfam" id="PF00733">
    <property type="entry name" value="Asn_synthase"/>
    <property type="match status" value="1"/>
</dbReference>
<dbReference type="InterPro" id="IPR033738">
    <property type="entry name" value="AsnB_N"/>
</dbReference>
<reference evidence="10" key="1">
    <citation type="submission" date="2023-03" db="EMBL/GenBank/DDBJ databases">
        <title>Massive genome expansion in bonnet fungi (Mycena s.s.) driven by repeated elements and novel gene families across ecological guilds.</title>
        <authorList>
            <consortium name="Lawrence Berkeley National Laboratory"/>
            <person name="Harder C.B."/>
            <person name="Miyauchi S."/>
            <person name="Viragh M."/>
            <person name="Kuo A."/>
            <person name="Thoen E."/>
            <person name="Andreopoulos B."/>
            <person name="Lu D."/>
            <person name="Skrede I."/>
            <person name="Drula E."/>
            <person name="Henrissat B."/>
            <person name="Morin E."/>
            <person name="Kohler A."/>
            <person name="Barry K."/>
            <person name="LaButti K."/>
            <person name="Morin E."/>
            <person name="Salamov A."/>
            <person name="Lipzen A."/>
            <person name="Mereny Z."/>
            <person name="Hegedus B."/>
            <person name="Baldrian P."/>
            <person name="Stursova M."/>
            <person name="Weitz H."/>
            <person name="Taylor A."/>
            <person name="Grigoriev I.V."/>
            <person name="Nagy L.G."/>
            <person name="Martin F."/>
            <person name="Kauserud H."/>
        </authorList>
    </citation>
    <scope>NUCLEOTIDE SEQUENCE</scope>
    <source>
        <strain evidence="10">CBHHK188m</strain>
    </source>
</reference>
<keyword evidence="2 5" id="KW-0547">Nucleotide-binding</keyword>
<evidence type="ECO:0000256" key="6">
    <source>
        <dbReference type="PIRSR" id="PIRSR001589-1"/>
    </source>
</evidence>
<keyword evidence="3 5" id="KW-0067">ATP-binding</keyword>
<dbReference type="Gene3D" id="3.40.50.620">
    <property type="entry name" value="HUPs"/>
    <property type="match status" value="2"/>
</dbReference>
<keyword evidence="6" id="KW-0061">Asparagine biosynthesis</keyword>